<name>A0A4C1WXL9_EUMVA</name>
<dbReference type="EMBL" id="BGZK01000655">
    <property type="protein sequence ID" value="GBP54824.1"/>
    <property type="molecule type" value="Genomic_DNA"/>
</dbReference>
<keyword evidence="3" id="KW-1185">Reference proteome</keyword>
<accession>A0A4C1WXL9</accession>
<dbReference type="Proteomes" id="UP000299102">
    <property type="component" value="Unassembled WGS sequence"/>
</dbReference>
<dbReference type="AlphaFoldDB" id="A0A4C1WXL9"/>
<reference evidence="2 3" key="1">
    <citation type="journal article" date="2019" name="Commun. Biol.">
        <title>The bagworm genome reveals a unique fibroin gene that provides high tensile strength.</title>
        <authorList>
            <person name="Kono N."/>
            <person name="Nakamura H."/>
            <person name="Ohtoshi R."/>
            <person name="Tomita M."/>
            <person name="Numata K."/>
            <person name="Arakawa K."/>
        </authorList>
    </citation>
    <scope>NUCLEOTIDE SEQUENCE [LARGE SCALE GENOMIC DNA]</scope>
</reference>
<evidence type="ECO:0000313" key="3">
    <source>
        <dbReference type="Proteomes" id="UP000299102"/>
    </source>
</evidence>
<feature type="compositionally biased region" description="Gly residues" evidence="1">
    <location>
        <begin position="55"/>
        <end position="68"/>
    </location>
</feature>
<evidence type="ECO:0000256" key="1">
    <source>
        <dbReference type="SAM" id="MobiDB-lite"/>
    </source>
</evidence>
<protein>
    <submittedName>
        <fullName evidence="2">Uncharacterized protein</fullName>
    </submittedName>
</protein>
<evidence type="ECO:0000313" key="2">
    <source>
        <dbReference type="EMBL" id="GBP54824.1"/>
    </source>
</evidence>
<sequence length="121" mass="13812">MLNRCESVVYCVMKIYVLNKSVQKKDRPLTQWLNIIGTEFLSEPNRKLAPPTDLGRGGRGGAGGGGDAFGNQSRPPPPPYYNSNNWNRLQRERRKARRGAVTEFYFLCGKRDLCTRIFFNL</sequence>
<feature type="region of interest" description="Disordered" evidence="1">
    <location>
        <begin position="44"/>
        <end position="88"/>
    </location>
</feature>
<comment type="caution">
    <text evidence="2">The sequence shown here is derived from an EMBL/GenBank/DDBJ whole genome shotgun (WGS) entry which is preliminary data.</text>
</comment>
<proteinExistence type="predicted"/>
<organism evidence="2 3">
    <name type="scientific">Eumeta variegata</name>
    <name type="common">Bagworm moth</name>
    <name type="synonym">Eumeta japonica</name>
    <dbReference type="NCBI Taxonomy" id="151549"/>
    <lineage>
        <taxon>Eukaryota</taxon>
        <taxon>Metazoa</taxon>
        <taxon>Ecdysozoa</taxon>
        <taxon>Arthropoda</taxon>
        <taxon>Hexapoda</taxon>
        <taxon>Insecta</taxon>
        <taxon>Pterygota</taxon>
        <taxon>Neoptera</taxon>
        <taxon>Endopterygota</taxon>
        <taxon>Lepidoptera</taxon>
        <taxon>Glossata</taxon>
        <taxon>Ditrysia</taxon>
        <taxon>Tineoidea</taxon>
        <taxon>Psychidae</taxon>
        <taxon>Oiketicinae</taxon>
        <taxon>Eumeta</taxon>
    </lineage>
</organism>
<gene>
    <name evidence="2" type="ORF">EVAR_87897_1</name>
</gene>